<dbReference type="CDD" id="cd02235">
    <property type="entry name" value="cupin_BLL4011-like"/>
    <property type="match status" value="1"/>
</dbReference>
<feature type="domain" description="Cupin type-2" evidence="2">
    <location>
        <begin position="49"/>
        <end position="111"/>
    </location>
</feature>
<proteinExistence type="predicted"/>
<dbReference type="InterPro" id="IPR014710">
    <property type="entry name" value="RmlC-like_jellyroll"/>
</dbReference>
<keyword evidence="1" id="KW-0732">Signal</keyword>
<dbReference type="InterPro" id="IPR013096">
    <property type="entry name" value="Cupin_2"/>
</dbReference>
<dbReference type="PANTHER" id="PTHR38599">
    <property type="entry name" value="CUPIN DOMAIN PROTEIN (AFU_ORTHOLOGUE AFUA_3G13620)"/>
    <property type="match status" value="1"/>
</dbReference>
<evidence type="ECO:0000313" key="3">
    <source>
        <dbReference type="EMBL" id="MCS0628199.1"/>
    </source>
</evidence>
<name>A0ABT2BSV5_9BURK</name>
<keyword evidence="4" id="KW-1185">Reference proteome</keyword>
<feature type="chain" id="PRO_5045995964" evidence="1">
    <location>
        <begin position="22"/>
        <end position="131"/>
    </location>
</feature>
<evidence type="ECO:0000313" key="4">
    <source>
        <dbReference type="Proteomes" id="UP001165263"/>
    </source>
</evidence>
<dbReference type="InterPro" id="IPR011051">
    <property type="entry name" value="RmlC_Cupin_sf"/>
</dbReference>
<feature type="signal peptide" evidence="1">
    <location>
        <begin position="1"/>
        <end position="21"/>
    </location>
</feature>
<protein>
    <submittedName>
        <fullName evidence="3">Cupin domain-containing protein</fullName>
    </submittedName>
</protein>
<dbReference type="Proteomes" id="UP001165263">
    <property type="component" value="Unassembled WGS sequence"/>
</dbReference>
<dbReference type="SUPFAM" id="SSF51182">
    <property type="entry name" value="RmlC-like cupins"/>
    <property type="match status" value="1"/>
</dbReference>
<organism evidence="3 4">
    <name type="scientific">Telluria mixta</name>
    <dbReference type="NCBI Taxonomy" id="34071"/>
    <lineage>
        <taxon>Bacteria</taxon>
        <taxon>Pseudomonadati</taxon>
        <taxon>Pseudomonadota</taxon>
        <taxon>Betaproteobacteria</taxon>
        <taxon>Burkholderiales</taxon>
        <taxon>Oxalobacteraceae</taxon>
        <taxon>Telluria group</taxon>
        <taxon>Telluria</taxon>
    </lineage>
</organism>
<sequence>MKTRTTLALLALTLATLPAMAQQLDANGIGRTELVRHDFDATREAIQVRVDFGPGVAFPRHSHPGVEIAHVEQGTIEYELDGKRVLLKTGETVYIPAGVVHSARNVGGGNAAELATYIVEKNKPVVVLAKP</sequence>
<accession>A0ABT2BSV5</accession>
<dbReference type="EMBL" id="JANUHC010000001">
    <property type="protein sequence ID" value="MCS0628199.1"/>
    <property type="molecule type" value="Genomic_DNA"/>
</dbReference>
<gene>
    <name evidence="3" type="ORF">NX786_02420</name>
</gene>
<dbReference type="Gene3D" id="2.60.120.10">
    <property type="entry name" value="Jelly Rolls"/>
    <property type="match status" value="1"/>
</dbReference>
<reference evidence="3" key="1">
    <citation type="submission" date="2022-08" db="EMBL/GenBank/DDBJ databases">
        <title>Reclassification of Massilia species as members of the genera Telluria, Duganella, Pseudoduganella, Mokoshia gen. nov. and Zemynaea gen. nov. using orthogonal and non-orthogonal genome-based approaches.</title>
        <authorList>
            <person name="Bowman J.P."/>
        </authorList>
    </citation>
    <scope>NUCLEOTIDE SEQUENCE</scope>
    <source>
        <strain evidence="3">LMG 11547</strain>
    </source>
</reference>
<dbReference type="RefSeq" id="WP_259447446.1">
    <property type="nucleotide sequence ID" value="NZ_CP119520.1"/>
</dbReference>
<comment type="caution">
    <text evidence="3">The sequence shown here is derived from an EMBL/GenBank/DDBJ whole genome shotgun (WGS) entry which is preliminary data.</text>
</comment>
<evidence type="ECO:0000256" key="1">
    <source>
        <dbReference type="SAM" id="SignalP"/>
    </source>
</evidence>
<dbReference type="Pfam" id="PF07883">
    <property type="entry name" value="Cupin_2"/>
    <property type="match status" value="1"/>
</dbReference>
<dbReference type="PANTHER" id="PTHR38599:SF1">
    <property type="entry name" value="CUPIN DOMAIN PROTEIN (AFU_ORTHOLOGUE AFUA_3G13620)"/>
    <property type="match status" value="1"/>
</dbReference>
<evidence type="ECO:0000259" key="2">
    <source>
        <dbReference type="Pfam" id="PF07883"/>
    </source>
</evidence>